<sequence>MITAILYGLVGVISLAYLADYLLVWNDDPKEPTRLRSKIPLIGHLIGIITSGPSYHSVIRNDETTEIYTLGILNFKLYTSVSTRLLPLIQRQSRALSFRPMIQTVARRWGDASDATDKLFGETNLTTDFSHAMKTSLAPGPQLDEMNLRMAQRALIDIDLLLGDGKDKKIKLLDWARHAITQASSCGVYGNQHPFLDPEVYKAFWALTSTSSKKATPPAKPFLMPTPPTAPPSPGCLPPLHLPLQATLPIGMLSNTVPTFFWTIHEIFSRPSLLSSIRDEILSHAISTPQSGHHVLDVSALKTSCPLLLSTFQETQRTRHIHAAIRKVTTDTYLDSDKFLLKKGNYLQMPGHAIHSSTKIWGPTAKEFDPERFLKPETKRGGADFLAWGAPPHLCPARQFAAVEILILVGLLVVRADIEPERGDWERQLELDFNDPVTVLNPKRDPEVVVRVRKGWEGGGRWRVDMGHGGSKVRVGLASG</sequence>
<dbReference type="GO" id="GO:0004497">
    <property type="term" value="F:monooxygenase activity"/>
    <property type="evidence" value="ECO:0007669"/>
    <property type="project" value="InterPro"/>
</dbReference>
<name>A0AA40BK08_9PEZI</name>
<gene>
    <name evidence="1" type="ORF">B0T21DRAFT_368244</name>
</gene>
<dbReference type="Gene3D" id="1.10.630.10">
    <property type="entry name" value="Cytochrome P450"/>
    <property type="match status" value="2"/>
</dbReference>
<dbReference type="PANTHER" id="PTHR47582:SF1">
    <property type="entry name" value="P450, PUTATIVE (EUROFUNG)-RELATED"/>
    <property type="match status" value="1"/>
</dbReference>
<dbReference type="InterPro" id="IPR036396">
    <property type="entry name" value="Cyt_P450_sf"/>
</dbReference>
<reference evidence="1" key="1">
    <citation type="submission" date="2023-06" db="EMBL/GenBank/DDBJ databases">
        <title>Genome-scale phylogeny and comparative genomics of the fungal order Sordariales.</title>
        <authorList>
            <consortium name="Lawrence Berkeley National Laboratory"/>
            <person name="Hensen N."/>
            <person name="Bonometti L."/>
            <person name="Westerberg I."/>
            <person name="Brannstrom I.O."/>
            <person name="Guillou S."/>
            <person name="Cros-Aarteil S."/>
            <person name="Calhoun S."/>
            <person name="Haridas S."/>
            <person name="Kuo A."/>
            <person name="Mondo S."/>
            <person name="Pangilinan J."/>
            <person name="Riley R."/>
            <person name="Labutti K."/>
            <person name="Andreopoulos B."/>
            <person name="Lipzen A."/>
            <person name="Chen C."/>
            <person name="Yanf M."/>
            <person name="Daum C."/>
            <person name="Ng V."/>
            <person name="Clum A."/>
            <person name="Steindorff A."/>
            <person name="Ohm R."/>
            <person name="Martin F."/>
            <person name="Silar P."/>
            <person name="Natvig D."/>
            <person name="Lalanne C."/>
            <person name="Gautier V."/>
            <person name="Ament-Velasquez S.L."/>
            <person name="Kruys A."/>
            <person name="Hutchinson M.I."/>
            <person name="Powell A.J."/>
            <person name="Barry K."/>
            <person name="Miller A.N."/>
            <person name="Grigoriev I.V."/>
            <person name="Debuchy R."/>
            <person name="Gladieux P."/>
            <person name="Thoren M.H."/>
            <person name="Johannesson H."/>
        </authorList>
    </citation>
    <scope>NUCLEOTIDE SEQUENCE</scope>
    <source>
        <strain evidence="1">CBS 540.89</strain>
    </source>
</reference>
<dbReference type="CDD" id="cd11040">
    <property type="entry name" value="CYP7_CYP8-like"/>
    <property type="match status" value="1"/>
</dbReference>
<dbReference type="InterPro" id="IPR001128">
    <property type="entry name" value="Cyt_P450"/>
</dbReference>
<dbReference type="GO" id="GO:0016705">
    <property type="term" value="F:oxidoreductase activity, acting on paired donors, with incorporation or reduction of molecular oxygen"/>
    <property type="evidence" value="ECO:0007669"/>
    <property type="project" value="InterPro"/>
</dbReference>
<accession>A0AA40BK08</accession>
<evidence type="ECO:0000313" key="2">
    <source>
        <dbReference type="Proteomes" id="UP001172159"/>
    </source>
</evidence>
<proteinExistence type="predicted"/>
<keyword evidence="2" id="KW-1185">Reference proteome</keyword>
<comment type="caution">
    <text evidence="1">The sequence shown here is derived from an EMBL/GenBank/DDBJ whole genome shotgun (WGS) entry which is preliminary data.</text>
</comment>
<dbReference type="Proteomes" id="UP001172159">
    <property type="component" value="Unassembled WGS sequence"/>
</dbReference>
<dbReference type="SUPFAM" id="SSF48264">
    <property type="entry name" value="Cytochrome P450"/>
    <property type="match status" value="1"/>
</dbReference>
<dbReference type="EMBL" id="JAUKTV010000007">
    <property type="protein sequence ID" value="KAK0735645.1"/>
    <property type="molecule type" value="Genomic_DNA"/>
</dbReference>
<protein>
    <submittedName>
        <fullName evidence="1">Cytochrome P450</fullName>
    </submittedName>
</protein>
<dbReference type="Pfam" id="PF00067">
    <property type="entry name" value="p450"/>
    <property type="match status" value="1"/>
</dbReference>
<dbReference type="GO" id="GO:0020037">
    <property type="term" value="F:heme binding"/>
    <property type="evidence" value="ECO:0007669"/>
    <property type="project" value="InterPro"/>
</dbReference>
<dbReference type="InterPro" id="IPR053007">
    <property type="entry name" value="CYP450_monoxygenase_sec-met"/>
</dbReference>
<dbReference type="AlphaFoldDB" id="A0AA40BK08"/>
<evidence type="ECO:0000313" key="1">
    <source>
        <dbReference type="EMBL" id="KAK0735645.1"/>
    </source>
</evidence>
<dbReference type="PANTHER" id="PTHR47582">
    <property type="entry name" value="P450, PUTATIVE (EUROFUNG)-RELATED"/>
    <property type="match status" value="1"/>
</dbReference>
<organism evidence="1 2">
    <name type="scientific">Apiosordaria backusii</name>
    <dbReference type="NCBI Taxonomy" id="314023"/>
    <lineage>
        <taxon>Eukaryota</taxon>
        <taxon>Fungi</taxon>
        <taxon>Dikarya</taxon>
        <taxon>Ascomycota</taxon>
        <taxon>Pezizomycotina</taxon>
        <taxon>Sordariomycetes</taxon>
        <taxon>Sordariomycetidae</taxon>
        <taxon>Sordariales</taxon>
        <taxon>Lasiosphaeriaceae</taxon>
        <taxon>Apiosordaria</taxon>
    </lineage>
</organism>
<dbReference type="GO" id="GO:0005506">
    <property type="term" value="F:iron ion binding"/>
    <property type="evidence" value="ECO:0007669"/>
    <property type="project" value="InterPro"/>
</dbReference>